<dbReference type="EMBL" id="QWEZ01000002">
    <property type="protein sequence ID" value="RRJ83063.1"/>
    <property type="molecule type" value="Genomic_DNA"/>
</dbReference>
<evidence type="ECO:0000256" key="3">
    <source>
        <dbReference type="ARBA" id="ARBA00022833"/>
    </source>
</evidence>
<dbReference type="GO" id="GO:0046872">
    <property type="term" value="F:metal ion binding"/>
    <property type="evidence" value="ECO:0007669"/>
    <property type="project" value="UniProtKB-KW"/>
</dbReference>
<keyword evidence="2" id="KW-0479">Metal-binding</keyword>
<keyword evidence="4" id="KW-0456">Lyase</keyword>
<dbReference type="Pfam" id="PF04828">
    <property type="entry name" value="GFA"/>
    <property type="match status" value="1"/>
</dbReference>
<dbReference type="GO" id="GO:0016846">
    <property type="term" value="F:carbon-sulfur lyase activity"/>
    <property type="evidence" value="ECO:0007669"/>
    <property type="project" value="InterPro"/>
</dbReference>
<name>A0A3P3VQG6_9GAMM</name>
<protein>
    <submittedName>
        <fullName evidence="6">GFA family protein</fullName>
    </submittedName>
</protein>
<dbReference type="PANTHER" id="PTHR33337">
    <property type="entry name" value="GFA DOMAIN-CONTAINING PROTEIN"/>
    <property type="match status" value="1"/>
</dbReference>
<evidence type="ECO:0000313" key="6">
    <source>
        <dbReference type="EMBL" id="RRJ83063.1"/>
    </source>
</evidence>
<keyword evidence="7" id="KW-1185">Reference proteome</keyword>
<dbReference type="PANTHER" id="PTHR33337:SF40">
    <property type="entry name" value="CENP-V_GFA DOMAIN-CONTAINING PROTEIN-RELATED"/>
    <property type="match status" value="1"/>
</dbReference>
<sequence>MLRGSCLCKGVVYEVEQLDSAIQHCSCLSCQKAHSAAFNTAAAVEDRHFHWVQGQELLRSFESSAGKWRYFCGRCGSQLVARREGQPWVLRVASLDDDPGVRPVQRIWDSHRRPWLADSDELVGYPEWEPGH</sequence>
<evidence type="ECO:0000256" key="2">
    <source>
        <dbReference type="ARBA" id="ARBA00022723"/>
    </source>
</evidence>
<evidence type="ECO:0000256" key="4">
    <source>
        <dbReference type="ARBA" id="ARBA00023239"/>
    </source>
</evidence>
<organism evidence="6 7">
    <name type="scientific">Aestuariirhabdus litorea</name>
    <dbReference type="NCBI Taxonomy" id="2528527"/>
    <lineage>
        <taxon>Bacteria</taxon>
        <taxon>Pseudomonadati</taxon>
        <taxon>Pseudomonadota</taxon>
        <taxon>Gammaproteobacteria</taxon>
        <taxon>Oceanospirillales</taxon>
        <taxon>Aestuariirhabdaceae</taxon>
        <taxon>Aestuariirhabdus</taxon>
    </lineage>
</organism>
<gene>
    <name evidence="6" type="ORF">D0544_14580</name>
</gene>
<dbReference type="SUPFAM" id="SSF51316">
    <property type="entry name" value="Mss4-like"/>
    <property type="match status" value="1"/>
</dbReference>
<evidence type="ECO:0000313" key="7">
    <source>
        <dbReference type="Proteomes" id="UP000280792"/>
    </source>
</evidence>
<comment type="caution">
    <text evidence="6">The sequence shown here is derived from an EMBL/GenBank/DDBJ whole genome shotgun (WGS) entry which is preliminary data.</text>
</comment>
<keyword evidence="3" id="KW-0862">Zinc</keyword>
<dbReference type="InterPro" id="IPR011057">
    <property type="entry name" value="Mss4-like_sf"/>
</dbReference>
<evidence type="ECO:0000256" key="1">
    <source>
        <dbReference type="ARBA" id="ARBA00005495"/>
    </source>
</evidence>
<comment type="similarity">
    <text evidence="1">Belongs to the Gfa family.</text>
</comment>
<evidence type="ECO:0000259" key="5">
    <source>
        <dbReference type="PROSITE" id="PS51891"/>
    </source>
</evidence>
<dbReference type="InterPro" id="IPR006913">
    <property type="entry name" value="CENP-V/GFA"/>
</dbReference>
<dbReference type="PROSITE" id="PS51891">
    <property type="entry name" value="CENP_V_GFA"/>
    <property type="match status" value="1"/>
</dbReference>
<feature type="domain" description="CENP-V/GFA" evidence="5">
    <location>
        <begin position="2"/>
        <end position="109"/>
    </location>
</feature>
<dbReference type="Gene3D" id="3.90.1590.10">
    <property type="entry name" value="glutathione-dependent formaldehyde- activating enzyme (gfa)"/>
    <property type="match status" value="1"/>
</dbReference>
<dbReference type="RefSeq" id="WP_125017387.1">
    <property type="nucleotide sequence ID" value="NZ_QWEZ01000002.1"/>
</dbReference>
<dbReference type="Proteomes" id="UP000280792">
    <property type="component" value="Unassembled WGS sequence"/>
</dbReference>
<reference evidence="6 7" key="1">
    <citation type="submission" date="2018-08" db="EMBL/GenBank/DDBJ databases">
        <authorList>
            <person name="Khan S.A."/>
        </authorList>
    </citation>
    <scope>NUCLEOTIDE SEQUENCE [LARGE SCALE GENOMIC DNA]</scope>
    <source>
        <strain evidence="6 7">GTF-13</strain>
    </source>
</reference>
<reference evidence="6 7" key="2">
    <citation type="submission" date="2018-12" db="EMBL/GenBank/DDBJ databases">
        <title>Simiduia agarivorans gen. nov., sp. nov., a marine, agarolytic bacterium isolated from shallow coastal water from Keelung, Taiwan.</title>
        <authorList>
            <person name="Shieh W.Y."/>
        </authorList>
    </citation>
    <scope>NUCLEOTIDE SEQUENCE [LARGE SCALE GENOMIC DNA]</scope>
    <source>
        <strain evidence="6 7">GTF-13</strain>
    </source>
</reference>
<accession>A0A3P3VQG6</accession>
<proteinExistence type="inferred from homology"/>
<dbReference type="AlphaFoldDB" id="A0A3P3VQG6"/>